<protein>
    <recommendedName>
        <fullName evidence="3">Virion structural protein</fullName>
    </recommendedName>
</protein>
<organism evidence="1 2">
    <name type="scientific">Phocaeicola faecium</name>
    <dbReference type="NCBI Taxonomy" id="2762213"/>
    <lineage>
        <taxon>Bacteria</taxon>
        <taxon>Pseudomonadati</taxon>
        <taxon>Bacteroidota</taxon>
        <taxon>Bacteroidia</taxon>
        <taxon>Bacteroidales</taxon>
        <taxon>Bacteroidaceae</taxon>
        <taxon>Phocaeicola</taxon>
    </lineage>
</organism>
<evidence type="ECO:0000313" key="2">
    <source>
        <dbReference type="Proteomes" id="UP000616346"/>
    </source>
</evidence>
<dbReference type="Proteomes" id="UP000616346">
    <property type="component" value="Unassembled WGS sequence"/>
</dbReference>
<dbReference type="EMBL" id="JACSPQ010000001">
    <property type="protein sequence ID" value="MBD8001540.1"/>
    <property type="molecule type" value="Genomic_DNA"/>
</dbReference>
<dbReference type="RefSeq" id="WP_191709725.1">
    <property type="nucleotide sequence ID" value="NZ_JACSPQ010000001.1"/>
</dbReference>
<sequence length="608" mass="69396">MRDELYINGSRADMDGGTSISLNYKSNLLTDISKIVSNNSYTIKLPKTANNLRIIECAHIPSAVTNFPYLKHAGTLVRDGVEIIRDANVVLLSVGEQIEIALSWGNVMNFDTLVNDGKSLQDLSYGMVAGVDYTNWVKQSVQTPQFPKIEYGFKDKETSVWYHPVVTVKWIMDKIASEYGITFEFPDDRVEMMERMKIPLLTRKDAQKQIDENTKIAMVSGFRQEQATFPTKRYLFLFSSLWQETFYMKLIQESMSYLGFQPKFSNLTFNLKFTCSFVLTNGIVYDRMYIHLVNRNNNEVIGEYSHKTVENLGNGAYRYTFEIDEDVEGILVGNNYSFCTMEMTAGIFSSLTGTLTFSPYATNVEIGDNAMSRFYYVPNLPDVKQVDFLKAIATMLGVFAVPTETDHIKFVSFDTLVQNKSKSVDWSGKLLQAYFDKTPQKISYTLDNFAQHNLFKYKEDDDVKGYYDSEIMVESETLDYERDVIELPFAACDTKNGVASIPLYSYGSDGELEYDDGADPRIVLLSGTFLGVFVGLEWNTLLSEYYSQYKSLVNRPRVIVEYVRLSSVELQTLDLTVPVYLSQYGSYWAVINVKTKENDVCEVKLLKM</sequence>
<evidence type="ECO:0000313" key="1">
    <source>
        <dbReference type="EMBL" id="MBD8001540.1"/>
    </source>
</evidence>
<reference evidence="1 2" key="1">
    <citation type="submission" date="2020-08" db="EMBL/GenBank/DDBJ databases">
        <title>A Genomic Blueprint of the Chicken Gut Microbiome.</title>
        <authorList>
            <person name="Gilroy R."/>
            <person name="Ravi A."/>
            <person name="Getino M."/>
            <person name="Pursley I."/>
            <person name="Horton D.L."/>
            <person name="Alikhan N.-F."/>
            <person name="Baker D."/>
            <person name="Gharbi K."/>
            <person name="Hall N."/>
            <person name="Watson M."/>
            <person name="Adriaenssens E.M."/>
            <person name="Foster-Nyarko E."/>
            <person name="Jarju S."/>
            <person name="Secka A."/>
            <person name="Antonio M."/>
            <person name="Oren A."/>
            <person name="Chaudhuri R."/>
            <person name="La Ragione R.M."/>
            <person name="Hildebrand F."/>
            <person name="Pallen M.J."/>
        </authorList>
    </citation>
    <scope>NUCLEOTIDE SEQUENCE [LARGE SCALE GENOMIC DNA]</scope>
    <source>
        <strain evidence="1 2">Sa1YUN3</strain>
    </source>
</reference>
<accession>A0ABR8V9V0</accession>
<proteinExistence type="predicted"/>
<gene>
    <name evidence="1" type="ORF">H9626_04810</name>
</gene>
<name>A0ABR8V9V0_9BACT</name>
<comment type="caution">
    <text evidence="1">The sequence shown here is derived from an EMBL/GenBank/DDBJ whole genome shotgun (WGS) entry which is preliminary data.</text>
</comment>
<keyword evidence="2" id="KW-1185">Reference proteome</keyword>
<evidence type="ECO:0008006" key="3">
    <source>
        <dbReference type="Google" id="ProtNLM"/>
    </source>
</evidence>